<dbReference type="STRING" id="37692.ATP_00016"/>
<dbReference type="KEGG" id="pml:ATP_00016"/>
<dbReference type="EC" id="3.4.17.19" evidence="1"/>
<name>B3R039_PHYMT</name>
<evidence type="ECO:0000313" key="4">
    <source>
        <dbReference type="EMBL" id="CAP18203.1"/>
    </source>
</evidence>
<dbReference type="SUPFAM" id="SSF55486">
    <property type="entry name" value="Metalloproteases ('zincins'), catalytic domain"/>
    <property type="match status" value="1"/>
</dbReference>
<dbReference type="GO" id="GO:0006508">
    <property type="term" value="P:proteolysis"/>
    <property type="evidence" value="ECO:0007669"/>
    <property type="project" value="UniProtKB-UniRule"/>
</dbReference>
<keyword evidence="1 2" id="KW-0479">Metal-binding</keyword>
<dbReference type="KEGG" id="pml:ATP_00482"/>
<dbReference type="PANTHER" id="PTHR34217:SF1">
    <property type="entry name" value="CARBOXYPEPTIDASE 1"/>
    <property type="match status" value="1"/>
</dbReference>
<feature type="binding site" evidence="2">
    <location>
        <position position="268"/>
    </location>
    <ligand>
        <name>Zn(2+)</name>
        <dbReference type="ChEBI" id="CHEBI:29105"/>
        <note>catalytic</note>
    </ligand>
</feature>
<gene>
    <name evidence="4" type="ordered locus">ATP_00016</name>
    <name evidence="5" type="ordered locus">ATP_00482</name>
</gene>
<keyword evidence="1" id="KW-0482">Metalloprotease</keyword>
<evidence type="ECO:0000256" key="2">
    <source>
        <dbReference type="PIRSR" id="PIRSR006615-1"/>
    </source>
</evidence>
<comment type="catalytic activity">
    <reaction evidence="1">
        <text>Release of a C-terminal amino acid with broad specificity, except for -Pro.</text>
        <dbReference type="EC" id="3.4.17.19"/>
    </reaction>
</comment>
<comment type="function">
    <text evidence="1">Broad specificity carboxypetidase that releases amino acids sequentially from the C-terminus, including neutral, aromatic, polar and basic residues.</text>
</comment>
<dbReference type="Pfam" id="PF02074">
    <property type="entry name" value="Peptidase_M32"/>
    <property type="match status" value="1"/>
</dbReference>
<accession>B3R039</accession>
<dbReference type="PANTHER" id="PTHR34217">
    <property type="entry name" value="METAL-DEPENDENT CARBOXYPEPTIDASE"/>
    <property type="match status" value="1"/>
</dbReference>
<dbReference type="eggNOG" id="COG2317">
    <property type="taxonomic scope" value="Bacteria"/>
</dbReference>
<dbReference type="PIRSF" id="PIRSF006615">
    <property type="entry name" value="Zn_crbxpep_Taq"/>
    <property type="match status" value="1"/>
</dbReference>
<dbReference type="AlphaFoldDB" id="B3R039"/>
<feature type="binding site" evidence="2">
    <location>
        <position position="294"/>
    </location>
    <ligand>
        <name>Zn(2+)</name>
        <dbReference type="ChEBI" id="CHEBI:29105"/>
        <note>catalytic</note>
    </ligand>
</feature>
<evidence type="ECO:0000256" key="3">
    <source>
        <dbReference type="PIRSR" id="PIRSR006615-2"/>
    </source>
</evidence>
<proteinExistence type="inferred from homology"/>
<keyword evidence="2" id="KW-0862">Zinc</keyword>
<dbReference type="InterPro" id="IPR001333">
    <property type="entry name" value="Peptidase_M32_Taq"/>
</dbReference>
<keyword evidence="1" id="KW-0645">Protease</keyword>
<dbReference type="EMBL" id="CU469464">
    <property type="protein sequence ID" value="CAP18203.1"/>
    <property type="molecule type" value="Genomic_DNA"/>
</dbReference>
<dbReference type="CDD" id="cd06460">
    <property type="entry name" value="M32_Taq"/>
    <property type="match status" value="1"/>
</dbReference>
<dbReference type="Gene3D" id="1.10.1370.30">
    <property type="match status" value="1"/>
</dbReference>
<comment type="cofactor">
    <cofactor evidence="2">
        <name>Zn(2+)</name>
        <dbReference type="ChEBI" id="CHEBI:29105"/>
    </cofactor>
    <text evidence="2">Binds 1 zinc ion per subunit.</text>
</comment>
<feature type="binding site" evidence="2">
    <location>
        <position position="264"/>
    </location>
    <ligand>
        <name>Zn(2+)</name>
        <dbReference type="ChEBI" id="CHEBI:29105"/>
        <note>catalytic</note>
    </ligand>
</feature>
<dbReference type="EMBL" id="CU469464">
    <property type="protein sequence ID" value="CAP18669.1"/>
    <property type="molecule type" value="Genomic_DNA"/>
</dbReference>
<organism evidence="6">
    <name type="scientific">Phytoplasma mali (strain AT)</name>
    <dbReference type="NCBI Taxonomy" id="482235"/>
    <lineage>
        <taxon>Bacteria</taxon>
        <taxon>Bacillati</taxon>
        <taxon>Mycoplasmatota</taxon>
        <taxon>Mollicutes</taxon>
        <taxon>Acholeplasmatales</taxon>
        <taxon>Acholeplasmataceae</taxon>
        <taxon>Candidatus Phytoplasma</taxon>
        <taxon>16SrX (Apple proliferation group)</taxon>
    </lineage>
</organism>
<dbReference type="PRINTS" id="PR00998">
    <property type="entry name" value="CRBOXYPTASET"/>
</dbReference>
<evidence type="ECO:0000313" key="5">
    <source>
        <dbReference type="EMBL" id="CAP18669.1"/>
    </source>
</evidence>
<reference evidence="4 6" key="1">
    <citation type="journal article" date="2008" name="BMC Genomics">
        <title>The linear chromosome of the plant-pathogenic mycoplasma 'Candidatus Phytoplasma mali'.</title>
        <authorList>
            <person name="Kube M."/>
            <person name="Schneider B."/>
            <person name="Kuhl H."/>
            <person name="Dandekar T."/>
            <person name="Heitmann K."/>
            <person name="Migdoll A.M."/>
            <person name="Reinhardt R."/>
            <person name="Seemueller E."/>
        </authorList>
    </citation>
    <scope>NUCLEOTIDE SEQUENCE [LARGE SCALE GENOMIC DNA]</scope>
    <source>
        <strain evidence="4 6">AT</strain>
    </source>
</reference>
<dbReference type="GO" id="GO:0046872">
    <property type="term" value="F:metal ion binding"/>
    <property type="evidence" value="ECO:0007669"/>
    <property type="project" value="UniProtKB-KW"/>
</dbReference>
<dbReference type="PROSITE" id="PS52034">
    <property type="entry name" value="PEPTIDASE_M32"/>
    <property type="match status" value="1"/>
</dbReference>
<keyword evidence="6" id="KW-1185">Reference proteome</keyword>
<keyword evidence="1 4" id="KW-0121">Carboxypeptidase</keyword>
<evidence type="ECO:0000256" key="1">
    <source>
        <dbReference type="PIRNR" id="PIRNR006615"/>
    </source>
</evidence>
<dbReference type="Proteomes" id="UP000002020">
    <property type="component" value="Chromosome"/>
</dbReference>
<dbReference type="HOGENOM" id="CLU_032916_1_0_14"/>
<sequence>MNFYYHKLEQRFEEIGHLGNILNLLSWDIACNMKNGSENSRTKEIITLNNIIRKLLISKENKNWLLEAQKEIKDLDQWQQVNLKEIALTIKNKEIISEELQNKLILATNQADLIWRKAKVNNDYELFKPYLSEVIKYTKEIAQVRAKALGLSLYDALIDLYDTGTTVQSIKKTFAVLKEKLPPLIKEILKKQQLKKHLYQQISLPIKQQKKINYQIMQTLGFDTNKGRLDESAHPFCGGTPHDVRLTTHYSADNFLNSFYATVHETGHALYEQNLPEKYKNQPVGNARGFQFHESQSLLMEKQVGKSKEFLNYLTNLLSQKFNLNDDLFKTENLYLAANQVKPDFIRIYSDEVTYCLHIILRFEIEELLINDRLSLDELPTVWNQKMQDYLGISPKNFTEGCLQDVHWSAGCFGYFPSYANGMIIAAMVMEKIKTIYPNIKNDFIQGEFSNLNQYLNQNFRNFGSLYSSEEMLFQLTGEKEVNPYTFLKYLEDKYLFN</sequence>
<protein>
    <recommendedName>
        <fullName evidence="1">Metal-dependent carboxypeptidase</fullName>
        <ecNumber evidence="1">3.4.17.19</ecNumber>
    </recommendedName>
</protein>
<comment type="similarity">
    <text evidence="1">Belongs to the peptidase M32 family.</text>
</comment>
<keyword evidence="1 4" id="KW-0378">Hydrolase</keyword>
<evidence type="ECO:0000313" key="6">
    <source>
        <dbReference type="Proteomes" id="UP000002020"/>
    </source>
</evidence>
<feature type="active site" description="Proton donor/acceptor" evidence="3">
    <location>
        <position position="265"/>
    </location>
</feature>
<dbReference type="GO" id="GO:0004181">
    <property type="term" value="F:metallocarboxypeptidase activity"/>
    <property type="evidence" value="ECO:0007669"/>
    <property type="project" value="UniProtKB-UniRule"/>
</dbReference>